<feature type="coiled-coil region" evidence="5">
    <location>
        <begin position="552"/>
        <end position="579"/>
    </location>
</feature>
<organism evidence="8 9">
    <name type="scientific">Pendulispora albinea</name>
    <dbReference type="NCBI Taxonomy" id="2741071"/>
    <lineage>
        <taxon>Bacteria</taxon>
        <taxon>Pseudomonadati</taxon>
        <taxon>Myxococcota</taxon>
        <taxon>Myxococcia</taxon>
        <taxon>Myxococcales</taxon>
        <taxon>Sorangiineae</taxon>
        <taxon>Pendulisporaceae</taxon>
        <taxon>Pendulispora</taxon>
    </lineage>
</organism>
<dbReference type="CDD" id="cd14014">
    <property type="entry name" value="STKc_PknB_like"/>
    <property type="match status" value="1"/>
</dbReference>
<reference evidence="8 9" key="1">
    <citation type="submission" date="2021-12" db="EMBL/GenBank/DDBJ databases">
        <title>Discovery of the Pendulisporaceae a myxobacterial family with distinct sporulation behavior and unique specialized metabolism.</title>
        <authorList>
            <person name="Garcia R."/>
            <person name="Popoff A."/>
            <person name="Bader C.D."/>
            <person name="Loehr J."/>
            <person name="Walesch S."/>
            <person name="Walt C."/>
            <person name="Boldt J."/>
            <person name="Bunk B."/>
            <person name="Haeckl F.J.F.P.J."/>
            <person name="Gunesch A.P."/>
            <person name="Birkelbach J."/>
            <person name="Nuebel U."/>
            <person name="Pietschmann T."/>
            <person name="Bach T."/>
            <person name="Mueller R."/>
        </authorList>
    </citation>
    <scope>NUCLEOTIDE SEQUENCE [LARGE SCALE GENOMIC DNA]</scope>
    <source>
        <strain evidence="8 9">MSr11954</strain>
    </source>
</reference>
<dbReference type="InterPro" id="IPR000719">
    <property type="entry name" value="Prot_kinase_dom"/>
</dbReference>
<feature type="compositionally biased region" description="Acidic residues" evidence="6">
    <location>
        <begin position="522"/>
        <end position="534"/>
    </location>
</feature>
<evidence type="ECO:0000259" key="7">
    <source>
        <dbReference type="PROSITE" id="PS50011"/>
    </source>
</evidence>
<dbReference type="SUPFAM" id="SSF56112">
    <property type="entry name" value="Protein kinase-like (PK-like)"/>
    <property type="match status" value="1"/>
</dbReference>
<keyword evidence="2" id="KW-0547">Nucleotide-binding</keyword>
<keyword evidence="3 8" id="KW-0418">Kinase</keyword>
<feature type="region of interest" description="Disordered" evidence="6">
    <location>
        <begin position="518"/>
        <end position="539"/>
    </location>
</feature>
<evidence type="ECO:0000313" key="8">
    <source>
        <dbReference type="EMBL" id="WXB17354.1"/>
    </source>
</evidence>
<dbReference type="Gene3D" id="1.10.510.10">
    <property type="entry name" value="Transferase(Phosphotransferase) domain 1"/>
    <property type="match status" value="1"/>
</dbReference>
<gene>
    <name evidence="8" type="ORF">LZC94_08735</name>
</gene>
<dbReference type="PROSITE" id="PS00108">
    <property type="entry name" value="PROTEIN_KINASE_ST"/>
    <property type="match status" value="1"/>
</dbReference>
<proteinExistence type="predicted"/>
<keyword evidence="9" id="KW-1185">Reference proteome</keyword>
<dbReference type="GO" id="GO:0004674">
    <property type="term" value="F:protein serine/threonine kinase activity"/>
    <property type="evidence" value="ECO:0007669"/>
    <property type="project" value="UniProtKB-KW"/>
</dbReference>
<dbReference type="EMBL" id="CP089984">
    <property type="protein sequence ID" value="WXB17354.1"/>
    <property type="molecule type" value="Genomic_DNA"/>
</dbReference>
<dbReference type="InterPro" id="IPR008271">
    <property type="entry name" value="Ser/Thr_kinase_AS"/>
</dbReference>
<feature type="domain" description="Protein kinase" evidence="7">
    <location>
        <begin position="41"/>
        <end position="301"/>
    </location>
</feature>
<evidence type="ECO:0000256" key="2">
    <source>
        <dbReference type="ARBA" id="ARBA00022741"/>
    </source>
</evidence>
<dbReference type="RefSeq" id="WP_394826985.1">
    <property type="nucleotide sequence ID" value="NZ_CP089984.1"/>
</dbReference>
<dbReference type="Proteomes" id="UP001370348">
    <property type="component" value="Chromosome"/>
</dbReference>
<evidence type="ECO:0000256" key="1">
    <source>
        <dbReference type="ARBA" id="ARBA00022679"/>
    </source>
</evidence>
<keyword evidence="5" id="KW-0175">Coiled coil</keyword>
<dbReference type="Pfam" id="PF00069">
    <property type="entry name" value="Pkinase"/>
    <property type="match status" value="1"/>
</dbReference>
<sequence>MRICPRCSELFQDDAGFCPLDGSPLTKSNDPLLGRTIAGRFRLIKRLGAGGMSSVYLARHVMIERLNAIKILRQELSLNPSHRERFLREARAVNRINHHNIVEITDFGDSDNLAYLVMEYIEGESLITHMRVGRFPWRRAAHIAAQVASALGRAHQMGIIHRDLKPENIMLVTRPDAPDTVKLTDFGIAKILDAPALTFHEQMFGTPGYIAPEYLEGLAPDGRADLYALGVVMYEMLAGTLPYDARGQSELLFSPLKSNPVPLRERGVDIPPDIELLVHALLAKRRDDRPADAFSVHDALLAAIRRPIASITEDEETVTAHLDAAAMDAAIRDSEVTPLAIDAAIASMAARDDALPDEPLPGAAAIAEPPPSLRTPPAHDPRSTHATHTSDAPDAPDAKALTAPWVEAVEELERAIERTRTAHDGPADRAEREERARRAAEEVDGIRDLIASVERASVRAADYQRRVDRLAAKGREFRSEIGRAIDDLSQQRARERMHLASIRARRQELEELLLRHAQKEQTDDEPPPEATWEEEPLRAADERSVAIDADLTSRLELRKRQLEEQNEQLDLEFSEATGLLEGAISAVRRLTRELVQALDDAAALVTFDREKR</sequence>
<dbReference type="InterPro" id="IPR011009">
    <property type="entry name" value="Kinase-like_dom_sf"/>
</dbReference>
<keyword evidence="4" id="KW-0067">ATP-binding</keyword>
<dbReference type="SMART" id="SM00220">
    <property type="entry name" value="S_TKc"/>
    <property type="match status" value="1"/>
</dbReference>
<name>A0ABZ2M5P6_9BACT</name>
<dbReference type="PROSITE" id="PS50011">
    <property type="entry name" value="PROTEIN_KINASE_DOM"/>
    <property type="match status" value="1"/>
</dbReference>
<evidence type="ECO:0000256" key="6">
    <source>
        <dbReference type="SAM" id="MobiDB-lite"/>
    </source>
</evidence>
<evidence type="ECO:0000256" key="5">
    <source>
        <dbReference type="SAM" id="Coils"/>
    </source>
</evidence>
<accession>A0ABZ2M5P6</accession>
<feature type="region of interest" description="Disordered" evidence="6">
    <location>
        <begin position="355"/>
        <end position="397"/>
    </location>
</feature>
<keyword evidence="1" id="KW-0808">Transferase</keyword>
<evidence type="ECO:0000256" key="3">
    <source>
        <dbReference type="ARBA" id="ARBA00022777"/>
    </source>
</evidence>
<protein>
    <submittedName>
        <fullName evidence="8">Serine/threonine protein kinase</fullName>
    </submittedName>
</protein>
<dbReference type="PANTHER" id="PTHR43289:SF6">
    <property type="entry name" value="SERINE_THREONINE-PROTEIN KINASE NEKL-3"/>
    <property type="match status" value="1"/>
</dbReference>
<dbReference type="PANTHER" id="PTHR43289">
    <property type="entry name" value="MITOGEN-ACTIVATED PROTEIN KINASE KINASE KINASE 20-RELATED"/>
    <property type="match status" value="1"/>
</dbReference>
<keyword evidence="8" id="KW-0723">Serine/threonine-protein kinase</keyword>
<dbReference type="Gene3D" id="3.30.200.20">
    <property type="entry name" value="Phosphorylase Kinase, domain 1"/>
    <property type="match status" value="1"/>
</dbReference>
<evidence type="ECO:0000256" key="4">
    <source>
        <dbReference type="ARBA" id="ARBA00022840"/>
    </source>
</evidence>
<evidence type="ECO:0000313" key="9">
    <source>
        <dbReference type="Proteomes" id="UP001370348"/>
    </source>
</evidence>
<feature type="region of interest" description="Disordered" evidence="6">
    <location>
        <begin position="417"/>
        <end position="437"/>
    </location>
</feature>